<reference evidence="20" key="3">
    <citation type="submission" date="2025-05" db="UniProtKB">
        <authorList>
            <consortium name="Ensembl"/>
        </authorList>
    </citation>
    <scope>IDENTIFICATION</scope>
    <source>
        <strain evidence="20">Brown Norway</strain>
    </source>
</reference>
<dbReference type="PRINTS" id="PR01407">
    <property type="entry name" value="BUTYPHLNCDUF"/>
</dbReference>
<dbReference type="Ensembl" id="ENSRNOT00000039305.8">
    <property type="protein sequence ID" value="ENSRNOP00000034890.8"/>
    <property type="gene ID" value="ENSRNOG00000000335.9"/>
</dbReference>
<dbReference type="PANTHER" id="PTHR23235:SF178">
    <property type="entry name" value="C2H2-TYPE DOMAIN-CONTAINING PROTEIN-RELATED"/>
    <property type="match status" value="1"/>
</dbReference>
<dbReference type="STRING" id="10116.ENSRNOP00000034890"/>
<reference evidence="24" key="2">
    <citation type="journal article" date="2012" name="Nat. Commun.">
        <title>Quantitative maps of protein phosphorylation sites across 14 different rat organs and tissues.</title>
        <authorList>
            <person name="Lundby A."/>
            <person name="Secher A."/>
            <person name="Lage K."/>
            <person name="Nordsborg N.B."/>
            <person name="Dmytriyev A."/>
            <person name="Lundby C."/>
            <person name="Olsen J.V."/>
        </authorList>
    </citation>
    <scope>IDENTIFICATION BY MASS SPECTROMETRY [LARGE SCALE ANALYSIS]</scope>
</reference>
<dbReference type="GO" id="GO:0005886">
    <property type="term" value="C:plasma membrane"/>
    <property type="evidence" value="ECO:0000266"/>
    <property type="project" value="RGD"/>
</dbReference>
<dbReference type="Pfam" id="PF22705">
    <property type="entry name" value="C2-set_3"/>
    <property type="match status" value="1"/>
</dbReference>
<dbReference type="eggNOG" id="KOG2177">
    <property type="taxonomic scope" value="Eukaryota"/>
</dbReference>
<accession>A0A8I5ZXJ1</accession>
<dbReference type="PROSITE" id="PS51257">
    <property type="entry name" value="PROKAR_LIPOPROTEIN"/>
    <property type="match status" value="1"/>
</dbReference>
<evidence type="ECO:0000256" key="16">
    <source>
        <dbReference type="SAM" id="SignalP"/>
    </source>
</evidence>
<keyword evidence="10" id="KW-1133">Transmembrane helix</keyword>
<evidence type="ECO:0000256" key="4">
    <source>
        <dbReference type="ARBA" id="ARBA00022692"/>
    </source>
</evidence>
<dbReference type="RGD" id="1309996">
    <property type="gene designation" value="Ermap"/>
</dbReference>
<name>D3Z9R6_RAT</name>
<evidence type="ECO:0007829" key="24">
    <source>
        <dbReference type="PubMed" id="22673903"/>
    </source>
</evidence>
<keyword evidence="11" id="KW-0472">Membrane</keyword>
<evidence type="ECO:0000256" key="11">
    <source>
        <dbReference type="ARBA" id="ARBA00023136"/>
    </source>
</evidence>
<dbReference type="Gene3D" id="2.60.40.10">
    <property type="entry name" value="Immunoglobulins"/>
    <property type="match status" value="2"/>
</dbReference>
<evidence type="ECO:0000313" key="22">
    <source>
        <dbReference type="Proteomes" id="UP000002494"/>
    </source>
</evidence>
<dbReference type="Pfam" id="PF07686">
    <property type="entry name" value="V-set"/>
    <property type="match status" value="1"/>
</dbReference>
<feature type="region of interest" description="Disordered" evidence="15">
    <location>
        <begin position="516"/>
        <end position="617"/>
    </location>
</feature>
<keyword evidence="7" id="KW-0677">Repeat</keyword>
<evidence type="ECO:0000313" key="23">
    <source>
        <dbReference type="RGD" id="1309996"/>
    </source>
</evidence>
<keyword evidence="8 14" id="KW-0863">Zinc-finger</keyword>
<dbReference type="PANTHER" id="PTHR23235">
    <property type="entry name" value="KRUEPPEL-LIKE TRANSCRIPTION FACTOR"/>
    <property type="match status" value="1"/>
</dbReference>
<evidence type="ECO:0000256" key="12">
    <source>
        <dbReference type="ARBA" id="ARBA00023242"/>
    </source>
</evidence>
<evidence type="ECO:0000256" key="9">
    <source>
        <dbReference type="ARBA" id="ARBA00022833"/>
    </source>
</evidence>
<dbReference type="PROSITE" id="PS50835">
    <property type="entry name" value="IG_LIKE"/>
    <property type="match status" value="1"/>
</dbReference>
<dbReference type="Gene3D" id="3.30.160.60">
    <property type="entry name" value="Classic Zinc Finger"/>
    <property type="match status" value="7"/>
</dbReference>
<dbReference type="InterPro" id="IPR036236">
    <property type="entry name" value="Znf_C2H2_sf"/>
</dbReference>
<organism evidence="20 22">
    <name type="scientific">Rattus norvegicus</name>
    <name type="common">Rat</name>
    <dbReference type="NCBI Taxonomy" id="10116"/>
    <lineage>
        <taxon>Eukaryota</taxon>
        <taxon>Metazoa</taxon>
        <taxon>Chordata</taxon>
        <taxon>Craniata</taxon>
        <taxon>Vertebrata</taxon>
        <taxon>Euteleostomi</taxon>
        <taxon>Mammalia</taxon>
        <taxon>Eutheria</taxon>
        <taxon>Euarchontoglires</taxon>
        <taxon>Glires</taxon>
        <taxon>Rodentia</taxon>
        <taxon>Myomorpha</taxon>
        <taxon>Muroidea</taxon>
        <taxon>Muridae</taxon>
        <taxon>Murinae</taxon>
        <taxon>Rattus</taxon>
    </lineage>
</organism>
<evidence type="ECO:0000256" key="15">
    <source>
        <dbReference type="SAM" id="MobiDB-lite"/>
    </source>
</evidence>
<dbReference type="GO" id="GO:0005829">
    <property type="term" value="C:cytosol"/>
    <property type="evidence" value="ECO:0000266"/>
    <property type="project" value="RGD"/>
</dbReference>
<dbReference type="PROSITE" id="PS50157">
    <property type="entry name" value="ZINC_FINGER_C2H2_2"/>
    <property type="match status" value="7"/>
</dbReference>
<dbReference type="Ensembl" id="ENSRNOT00000113727.2">
    <property type="protein sequence ID" value="ENSRNOP00000084305.2"/>
    <property type="gene ID" value="ENSRNOG00000007398.6"/>
</dbReference>
<dbReference type="InterPro" id="IPR036179">
    <property type="entry name" value="Ig-like_dom_sf"/>
</dbReference>
<dbReference type="InterPro" id="IPR053896">
    <property type="entry name" value="BTN3A2-like_Ig-C"/>
</dbReference>
<dbReference type="SUPFAM" id="SSF49899">
    <property type="entry name" value="Concanavalin A-like lectins/glucanases"/>
    <property type="match status" value="1"/>
</dbReference>
<evidence type="ECO:0000256" key="1">
    <source>
        <dbReference type="ARBA" id="ARBA00004123"/>
    </source>
</evidence>
<dbReference type="SUPFAM" id="SSF57667">
    <property type="entry name" value="beta-beta-alpha zinc fingers"/>
    <property type="match status" value="4"/>
</dbReference>
<feature type="domain" description="Ig-like" evidence="19">
    <location>
        <begin position="28"/>
        <end position="143"/>
    </location>
</feature>
<dbReference type="InterPro" id="IPR006574">
    <property type="entry name" value="PRY"/>
</dbReference>
<dbReference type="Bgee" id="ENSRNOG00000000335">
    <property type="expression patterns" value="Expressed in spleen and 2 other cell types or tissues"/>
</dbReference>
<dbReference type="VEuPathDB" id="HostDB:ENSRNOG00000000335"/>
<feature type="domain" description="C2H2-type" evidence="17">
    <location>
        <begin position="732"/>
        <end position="759"/>
    </location>
</feature>
<dbReference type="Proteomes" id="UP000002494">
    <property type="component" value="Chromosome 5"/>
</dbReference>
<dbReference type="Pfam" id="PF13465">
    <property type="entry name" value="zf-H2C2_2"/>
    <property type="match status" value="1"/>
</dbReference>
<feature type="domain" description="C2H2-type" evidence="17">
    <location>
        <begin position="788"/>
        <end position="815"/>
    </location>
</feature>
<dbReference type="GeneTree" id="ENSGT00940000160531"/>
<dbReference type="AlphaFoldDB" id="D3Z9R6"/>
<dbReference type="InterPro" id="IPR013087">
    <property type="entry name" value="Znf_C2H2_type"/>
</dbReference>
<dbReference type="SMART" id="SM00409">
    <property type="entry name" value="IG"/>
    <property type="match status" value="1"/>
</dbReference>
<dbReference type="OrthoDB" id="6270329at2759"/>
<dbReference type="InterPro" id="IPR007110">
    <property type="entry name" value="Ig-like_dom"/>
</dbReference>
<keyword evidence="13" id="KW-0393">Immunoglobulin domain</keyword>
<feature type="domain" description="C2H2-type" evidence="17">
    <location>
        <begin position="760"/>
        <end position="787"/>
    </location>
</feature>
<dbReference type="SMART" id="SM00406">
    <property type="entry name" value="IGv"/>
    <property type="match status" value="1"/>
</dbReference>
<evidence type="ECO:0000256" key="3">
    <source>
        <dbReference type="ARBA" id="ARBA00007591"/>
    </source>
</evidence>
<proteinExistence type="evidence at protein level"/>
<dbReference type="GO" id="GO:0031410">
    <property type="term" value="C:cytoplasmic vesicle"/>
    <property type="evidence" value="ECO:0000266"/>
    <property type="project" value="RGD"/>
</dbReference>
<evidence type="ECO:0000313" key="21">
    <source>
        <dbReference type="Ensembl" id="ENSRNOP00000084305.2"/>
    </source>
</evidence>
<feature type="compositionally biased region" description="Basic and acidic residues" evidence="15">
    <location>
        <begin position="539"/>
        <end position="590"/>
    </location>
</feature>
<feature type="domain" description="C2H2-type" evidence="17">
    <location>
        <begin position="620"/>
        <end position="647"/>
    </location>
</feature>
<dbReference type="InterPro" id="IPR003879">
    <property type="entry name" value="Butyrophylin_SPRY"/>
</dbReference>
<evidence type="ECO:0000313" key="20">
    <source>
        <dbReference type="Ensembl" id="ENSRNOP00000034890.8"/>
    </source>
</evidence>
<evidence type="ECO:0000256" key="8">
    <source>
        <dbReference type="ARBA" id="ARBA00022771"/>
    </source>
</evidence>
<comment type="subcellular location">
    <subcellularLocation>
        <location evidence="2">Membrane</location>
        <topology evidence="2">Single-pass type I membrane protein</topology>
    </subcellularLocation>
    <subcellularLocation>
        <location evidence="1">Nucleus</location>
    </subcellularLocation>
</comment>
<dbReference type="RGD" id="1308150">
    <property type="gene designation" value="Zfp691"/>
</dbReference>
<dbReference type="GO" id="GO:0005737">
    <property type="term" value="C:cytoplasm"/>
    <property type="evidence" value="ECO:0000266"/>
    <property type="project" value="RGD"/>
</dbReference>
<dbReference type="SMART" id="SM00449">
    <property type="entry name" value="SPRY"/>
    <property type="match status" value="1"/>
</dbReference>
<dbReference type="InterPro" id="IPR043136">
    <property type="entry name" value="B30.2/SPRY_sf"/>
</dbReference>
<accession>D3Z9R6</accession>
<feature type="domain" description="C2H2-type" evidence="17">
    <location>
        <begin position="704"/>
        <end position="731"/>
    </location>
</feature>
<evidence type="ECO:0000256" key="14">
    <source>
        <dbReference type="PROSITE-ProRule" id="PRU00042"/>
    </source>
</evidence>
<feature type="domain" description="C2H2-type" evidence="17">
    <location>
        <begin position="676"/>
        <end position="703"/>
    </location>
</feature>
<keyword evidence="22" id="KW-1185">Reference proteome</keyword>
<dbReference type="PROSITE" id="PS00028">
    <property type="entry name" value="ZINC_FINGER_C2H2_1"/>
    <property type="match status" value="7"/>
</dbReference>
<evidence type="ECO:0000259" key="19">
    <source>
        <dbReference type="PROSITE" id="PS50835"/>
    </source>
</evidence>
<evidence type="ECO:0000256" key="2">
    <source>
        <dbReference type="ARBA" id="ARBA00004479"/>
    </source>
</evidence>
<dbReference type="PROSITE" id="PS50188">
    <property type="entry name" value="B302_SPRY"/>
    <property type="match status" value="1"/>
</dbReference>
<reference evidence="20 22" key="1">
    <citation type="journal article" date="2004" name="Nature">
        <title>Genome sequence of the Brown Norway rat yields insights into mammalian evolution.</title>
        <authorList>
            <consortium name="Rat Genome Sequencing Project Consortium"/>
            <person name="Gibbs R.A."/>
            <person name="Weinstock G.M."/>
            <person name="Metzker M.L."/>
            <person name="Muzny D.M."/>
            <person name="Sodergren E.J."/>
            <person name="Scherer S."/>
            <person name="Scott G."/>
            <person name="Steffen D."/>
            <person name="Worley K.C."/>
            <person name="Burch P.E."/>
            <person name="Okwuonu G."/>
            <person name="Hines S."/>
            <person name="Lewis L."/>
            <person name="Deramo C."/>
            <person name="Delgado O."/>
            <person name="Dugan-Rocha S."/>
            <person name="Miner G."/>
            <person name="Morgan M."/>
            <person name="Hawes A."/>
            <person name="Gill R."/>
            <person name="Holt R.A."/>
            <person name="Adams M.D."/>
            <person name="Amanatides P.G."/>
            <person name="Baden-Tillson H."/>
            <person name="Barnstead M."/>
            <person name="Chin S."/>
            <person name="Evans C.A."/>
            <person name="Ferriera S."/>
            <person name="Fosler C."/>
            <person name="Glodek A."/>
            <person name="Gu Z."/>
            <person name="Jennings D."/>
            <person name="Kraft C.L."/>
            <person name="Nguyen T."/>
            <person name="Pfannkoch C.M."/>
            <person name="Sitter C."/>
            <person name="Sutton G.G."/>
            <person name="Venter J.C."/>
            <person name="Woodage T."/>
            <person name="Smith D."/>
            <person name="Lee H.-M."/>
            <person name="Gustafson E."/>
            <person name="Cahill P."/>
            <person name="Kana A."/>
            <person name="Doucette-Stamm L."/>
            <person name="Weinstock K."/>
            <person name="Fechtel K."/>
            <person name="Weiss R.B."/>
            <person name="Dunn D.M."/>
            <person name="Green E.D."/>
            <person name="Blakesley R.W."/>
            <person name="Bouffard G.G."/>
            <person name="De Jong P.J."/>
            <person name="Osoegawa K."/>
            <person name="Zhu B."/>
            <person name="Marra M."/>
            <person name="Schein J."/>
            <person name="Bosdet I."/>
            <person name="Fjell C."/>
            <person name="Jones S."/>
            <person name="Krzywinski M."/>
            <person name="Mathewson C."/>
            <person name="Siddiqui A."/>
            <person name="Wye N."/>
            <person name="McPherson J."/>
            <person name="Zhao S."/>
            <person name="Fraser C.M."/>
            <person name="Shetty J."/>
            <person name="Shatsman S."/>
            <person name="Geer K."/>
            <person name="Chen Y."/>
            <person name="Abramzon S."/>
            <person name="Nierman W.C."/>
            <person name="Havlak P.H."/>
            <person name="Chen R."/>
            <person name="Durbin K.J."/>
            <person name="Egan A."/>
            <person name="Ren Y."/>
            <person name="Song X.-Z."/>
            <person name="Li B."/>
            <person name="Liu Y."/>
            <person name="Qin X."/>
            <person name="Cawley S."/>
            <person name="Cooney A.J."/>
            <person name="D'Souza L.M."/>
            <person name="Martin K."/>
            <person name="Wu J.Q."/>
            <person name="Gonzalez-Garay M.L."/>
            <person name="Jackson A.R."/>
            <person name="Kalafus K.J."/>
            <person name="McLeod M.P."/>
            <person name="Milosavljevic A."/>
            <person name="Virk D."/>
            <person name="Volkov A."/>
            <person name="Wheeler D.A."/>
            <person name="Zhang Z."/>
            <person name="Bailey J.A."/>
            <person name="Eichler E.E."/>
            <person name="Tuzun E."/>
            <person name="Birney E."/>
            <person name="Mongin E."/>
            <person name="Ureta-Vidal A."/>
            <person name="Woodwark C."/>
            <person name="Zdobnov E."/>
            <person name="Bork P."/>
            <person name="Suyama M."/>
            <person name="Torrents D."/>
            <person name="Alexandersson M."/>
            <person name="Trask B.J."/>
            <person name="Young J.M."/>
            <person name="Huang H."/>
            <person name="Wang H."/>
            <person name="Xing H."/>
            <person name="Daniels S."/>
            <person name="Gietzen D."/>
            <person name="Schmidt J."/>
            <person name="Stevens K."/>
            <person name="Vitt U."/>
            <person name="Wingrove J."/>
            <person name="Camara F."/>
            <person name="Mar Alba M."/>
            <person name="Abril J.F."/>
            <person name="Guigo R."/>
            <person name="Smit A."/>
            <person name="Dubchak I."/>
            <person name="Rubin E.M."/>
            <person name="Couronne O."/>
            <person name="Poliakov A."/>
            <person name="Huebner N."/>
            <person name="Ganten D."/>
            <person name="Goesele C."/>
            <person name="Hummel O."/>
            <person name="Kreitler T."/>
            <person name="Lee Y.-A."/>
            <person name="Monti J."/>
            <person name="Schulz H."/>
            <person name="Zimdahl H."/>
            <person name="Himmelbauer H."/>
            <person name="Lehrach H."/>
            <person name="Jacob H.J."/>
            <person name="Bromberg S."/>
            <person name="Gullings-Handley J."/>
            <person name="Jensen-Seaman M.I."/>
            <person name="Kwitek A.E."/>
            <person name="Lazar J."/>
            <person name="Pasko D."/>
            <person name="Tonellato P.J."/>
            <person name="Twigger S."/>
            <person name="Ponting C.P."/>
            <person name="Duarte J.M."/>
            <person name="Rice S."/>
            <person name="Goodstadt L."/>
            <person name="Beatson S.A."/>
            <person name="Emes R.D."/>
            <person name="Winter E.E."/>
            <person name="Webber C."/>
            <person name="Brandt P."/>
            <person name="Nyakatura G."/>
            <person name="Adetobi M."/>
            <person name="Chiaromonte F."/>
            <person name="Elnitski L."/>
            <person name="Eswara P."/>
            <person name="Hardison R.C."/>
            <person name="Hou M."/>
            <person name="Kolbe D."/>
            <person name="Makova K."/>
            <person name="Miller W."/>
            <person name="Nekrutenko A."/>
            <person name="Riemer C."/>
            <person name="Schwartz S."/>
            <person name="Taylor J."/>
            <person name="Yang S."/>
            <person name="Zhang Y."/>
            <person name="Lindpaintner K."/>
            <person name="Andrews T.D."/>
            <person name="Caccamo M."/>
            <person name="Clamp M."/>
            <person name="Clarke L."/>
            <person name="Curwen V."/>
            <person name="Durbin R.M."/>
            <person name="Eyras E."/>
            <person name="Searle S.M."/>
            <person name="Cooper G.M."/>
            <person name="Batzoglou S."/>
            <person name="Brudno M."/>
            <person name="Sidow A."/>
            <person name="Stone E.A."/>
            <person name="Payseur B.A."/>
            <person name="Bourque G."/>
            <person name="Lopez-Otin C."/>
            <person name="Puente X.S."/>
            <person name="Chakrabarti K."/>
            <person name="Chatterji S."/>
            <person name="Dewey C."/>
            <person name="Pachter L."/>
            <person name="Bray N."/>
            <person name="Yap V.B."/>
            <person name="Caspi A."/>
            <person name="Tesler G."/>
            <person name="Pevzner P.A."/>
            <person name="Haussler D."/>
            <person name="Roskin K.M."/>
            <person name="Baertsch R."/>
            <person name="Clawson H."/>
            <person name="Furey T.S."/>
            <person name="Hinrichs A.S."/>
            <person name="Karolchik D."/>
            <person name="Kent W.J."/>
            <person name="Rosenbloom K.R."/>
            <person name="Trumbower H."/>
            <person name="Weirauch M."/>
            <person name="Cooper D.N."/>
            <person name="Stenson P.D."/>
            <person name="Ma B."/>
            <person name="Brent M."/>
            <person name="Arumugam M."/>
            <person name="Shteynberg D."/>
            <person name="Copley R.R."/>
            <person name="Taylor M.S."/>
            <person name="Riethman H."/>
            <person name="Mudunuri U."/>
            <person name="Peterson J."/>
            <person name="Guyer M."/>
            <person name="Felsenfeld A."/>
            <person name="Old S."/>
            <person name="Mockrin S."/>
            <person name="Collins F.S."/>
        </authorList>
    </citation>
    <scope>NUCLEOTIDE SEQUENCE [LARGE SCALE GENOMIC DNA]</scope>
    <source>
        <strain evidence="20 22">Brown Norway</strain>
    </source>
</reference>
<evidence type="ECO:0000259" key="17">
    <source>
        <dbReference type="PROSITE" id="PS50157"/>
    </source>
</evidence>
<keyword evidence="4" id="KW-0812">Transmembrane</keyword>
<dbReference type="InterPro" id="IPR013320">
    <property type="entry name" value="ConA-like_dom_sf"/>
</dbReference>
<keyword evidence="9" id="KW-0862">Zinc</keyword>
<protein>
    <submittedName>
        <fullName evidence="20">Erythroblast membrane associated protein (Scianna blood group)</fullName>
    </submittedName>
    <submittedName>
        <fullName evidence="21">Zinc finger protein 691</fullName>
    </submittedName>
</protein>
<evidence type="ECO:0000256" key="6">
    <source>
        <dbReference type="ARBA" id="ARBA00022729"/>
    </source>
</evidence>
<dbReference type="InterPro" id="IPR003877">
    <property type="entry name" value="SPRY_dom"/>
</dbReference>
<feature type="domain" description="B30.2/SPRY" evidence="18">
    <location>
        <begin position="315"/>
        <end position="513"/>
    </location>
</feature>
<dbReference type="Pfam" id="PF00096">
    <property type="entry name" value="zf-C2H2"/>
    <property type="match status" value="5"/>
</dbReference>
<dbReference type="Pfam" id="PF13765">
    <property type="entry name" value="PRY"/>
    <property type="match status" value="1"/>
</dbReference>
<dbReference type="InterPro" id="IPR013783">
    <property type="entry name" value="Ig-like_fold"/>
</dbReference>
<dbReference type="InterPro" id="IPR001870">
    <property type="entry name" value="B30.2/SPRY"/>
</dbReference>
<dbReference type="InParanoid" id="D3Z9R6"/>
<dbReference type="Pfam" id="PF00622">
    <property type="entry name" value="SPRY"/>
    <property type="match status" value="1"/>
</dbReference>
<dbReference type="GO" id="GO:0005794">
    <property type="term" value="C:Golgi apparatus"/>
    <property type="evidence" value="ECO:0000266"/>
    <property type="project" value="RGD"/>
</dbReference>
<evidence type="ECO:0000256" key="5">
    <source>
        <dbReference type="ARBA" id="ARBA00022723"/>
    </source>
</evidence>
<dbReference type="InterPro" id="IPR013106">
    <property type="entry name" value="Ig_V-set"/>
</dbReference>
<evidence type="ECO:0000256" key="7">
    <source>
        <dbReference type="ARBA" id="ARBA00022737"/>
    </source>
</evidence>
<keyword evidence="5" id="KW-0479">Metal-binding</keyword>
<dbReference type="HOGENOM" id="CLU_013137_22_2_1"/>
<feature type="domain" description="C2H2-type" evidence="17">
    <location>
        <begin position="648"/>
        <end position="675"/>
    </location>
</feature>
<evidence type="ECO:0000259" key="18">
    <source>
        <dbReference type="PROSITE" id="PS50188"/>
    </source>
</evidence>
<keyword evidence="6 16" id="KW-0732">Signal</keyword>
<comment type="similarity">
    <text evidence="3">Belongs to the immunoglobulin superfamily. BTN/MOG family.</text>
</comment>
<dbReference type="SUPFAM" id="SSF48726">
    <property type="entry name" value="Immunoglobulin"/>
    <property type="match status" value="2"/>
</dbReference>
<dbReference type="Gene3D" id="2.60.120.920">
    <property type="match status" value="1"/>
</dbReference>
<dbReference type="SMART" id="SM00589">
    <property type="entry name" value="PRY"/>
    <property type="match status" value="1"/>
</dbReference>
<dbReference type="AGR" id="RGD:1309996"/>
<keyword evidence="12" id="KW-0539">Nucleus</keyword>
<gene>
    <name evidence="20 23" type="primary">Ermap</name>
    <name evidence="21" type="synonym">Zfp691</name>
</gene>
<dbReference type="OMA" id="LGDRKQP"/>
<feature type="compositionally biased region" description="Basic and acidic residues" evidence="15">
    <location>
        <begin position="516"/>
        <end position="527"/>
    </location>
</feature>
<evidence type="ECO:0000256" key="10">
    <source>
        <dbReference type="ARBA" id="ARBA00022989"/>
    </source>
</evidence>
<feature type="chain" id="PRO_5045034554" evidence="16">
    <location>
        <begin position="32"/>
        <end position="820"/>
    </location>
</feature>
<sequence length="820" mass="92023">MSVHMERLSPSGSWLVGCLFTIAIFQLPAQGSGSADKFYMAPLGSTANLSCPLRLWPNMAISQMRWHRPTHPPHPQAVHMFQDGQNSTEDLMPEYKGRTALVRDAHKGSYILQISNVRFEDRGLYQCQVWVGNSSQEDNVTLQVAVLGSDPYIHVKGYDAGWMELVCQSMGWFPEPRTEWRDPTGKALLSLSETHTLDEAGLFRTAVSSRIRGNALGNVSCTIRNKVLGQEKTTAMLITAPDPGSLSSPAVALSVVLPILGLLILLGIGLLCKQKKSREKLLYEQVMEVENLLEDHAKEKGRLHKALKKLRSELKLKRAAANAGWRRARLHFVAVTLDPDTAHPKLVLSEDRRCVRLGNRKRSVPDNPERFDFVVSVLGSEYFTTGCHYWEVYVGEKTKWILGVCSESVSRKGKVTASPANGHWLVRQSRGNEYEALTSPQTSFRLKESPKCVGIFLDYEAGVISFFNVTDKSHIFTFTHTFSSPLRPFFEPCLHDEGKNTAPLIICTELQKSEESIAPKQEGKGRANGDVSLKGPEMGSEKEQSPGAHLPEEGEGAKPWRVDDSKDSQTTSGEEHGQESLLEGLHEQHSQKPWRKVTTQAGGPGDPMTFSSPETDEKPFTCAQCGKAFNNTSNLRTHQRIHTGEKPYKCSECGKSFSRSSNRIRHERIHLEEKHYQCARCQESFRRRSDLTTHQQDHLGQRPYRCDICGKSFSQSSTLAVHHRTHLEPAPYICCECGKSFSNSSSFGVHHRTHTGERPYECTECGRTFSDISNFGAHQRTHRGERPYRCTLCGKHFSRSSNLIRHQKTHLGEQDEKDSS</sequence>
<evidence type="ECO:0000256" key="13">
    <source>
        <dbReference type="ARBA" id="ARBA00023319"/>
    </source>
</evidence>
<dbReference type="PaxDb" id="10116-ENSRNOP00000034890"/>
<feature type="signal peptide" evidence="16">
    <location>
        <begin position="1"/>
        <end position="31"/>
    </location>
</feature>
<dbReference type="SMART" id="SM00355">
    <property type="entry name" value="ZnF_C2H2"/>
    <property type="match status" value="7"/>
</dbReference>
<dbReference type="InterPro" id="IPR003599">
    <property type="entry name" value="Ig_sub"/>
</dbReference>